<dbReference type="Gene3D" id="6.10.140.1040">
    <property type="match status" value="1"/>
</dbReference>
<dbReference type="AlphaFoldDB" id="A0A9N8Z8C7"/>
<reference evidence="3" key="1">
    <citation type="submission" date="2021-06" db="EMBL/GenBank/DDBJ databases">
        <authorList>
            <person name="Kallberg Y."/>
            <person name="Tangrot J."/>
            <person name="Rosling A."/>
        </authorList>
    </citation>
    <scope>NUCLEOTIDE SEQUENCE</scope>
    <source>
        <strain evidence="3">AZ414A</strain>
    </source>
</reference>
<sequence length="327" mass="35904">MASVASRNLFDLLVDNEEDVESVMPEKETTREVVVQKKVDRSRASPKEARIRHEYPLRGGFKASPVNNRSEDTRSSGGDFPGRSSRGARTAERGRGGGRGGRRGREHDRHSSTGRFDSDKKETQAWGNPSTSWENNEQTESTVPDPNVTSSWGGNGTTENSGDATEAKSGWNADNETTTKSGWDAPDESPTSLEAAVGGGEIVPPADWEESKGEQPAWEAKEDETANEEPAPIVEEEVKTFDEYLAEKAQKSLDISLPEVRRANEGADDSQWKDAVPLEKDDEEDMLFAGKEHSTRLKSKKSKAKNYLEIEQTFIERSGAFPSLGAA</sequence>
<feature type="compositionally biased region" description="Polar residues" evidence="1">
    <location>
        <begin position="172"/>
        <end position="181"/>
    </location>
</feature>
<accession>A0A9N8Z8C7</accession>
<dbReference type="EMBL" id="CAJVPK010000236">
    <property type="protein sequence ID" value="CAG8480354.1"/>
    <property type="molecule type" value="Genomic_DNA"/>
</dbReference>
<gene>
    <name evidence="3" type="ORF">DEBURN_LOCUS3624</name>
</gene>
<dbReference type="Proteomes" id="UP000789706">
    <property type="component" value="Unassembled WGS sequence"/>
</dbReference>
<feature type="compositionally biased region" description="Basic and acidic residues" evidence="1">
    <location>
        <begin position="35"/>
        <end position="56"/>
    </location>
</feature>
<proteinExistence type="predicted"/>
<dbReference type="GO" id="GO:0003723">
    <property type="term" value="F:RNA binding"/>
    <property type="evidence" value="ECO:0007669"/>
    <property type="project" value="InterPro"/>
</dbReference>
<dbReference type="SMART" id="SM01233">
    <property type="entry name" value="HABP4_PAI-RBP1"/>
    <property type="match status" value="1"/>
</dbReference>
<comment type="caution">
    <text evidence="3">The sequence shown here is derived from an EMBL/GenBank/DDBJ whole genome shotgun (WGS) entry which is preliminary data.</text>
</comment>
<evidence type="ECO:0000259" key="2">
    <source>
        <dbReference type="SMART" id="SM01233"/>
    </source>
</evidence>
<feature type="domain" description="Hyaluronan/mRNA-binding protein" evidence="2">
    <location>
        <begin position="103"/>
        <end position="266"/>
    </location>
</feature>
<evidence type="ECO:0000313" key="3">
    <source>
        <dbReference type="EMBL" id="CAG8480354.1"/>
    </source>
</evidence>
<protein>
    <submittedName>
        <fullName evidence="3">924_t:CDS:1</fullName>
    </submittedName>
</protein>
<organism evidence="3 4">
    <name type="scientific">Diversispora eburnea</name>
    <dbReference type="NCBI Taxonomy" id="1213867"/>
    <lineage>
        <taxon>Eukaryota</taxon>
        <taxon>Fungi</taxon>
        <taxon>Fungi incertae sedis</taxon>
        <taxon>Mucoromycota</taxon>
        <taxon>Glomeromycotina</taxon>
        <taxon>Glomeromycetes</taxon>
        <taxon>Diversisporales</taxon>
        <taxon>Diversisporaceae</taxon>
        <taxon>Diversispora</taxon>
    </lineage>
</organism>
<dbReference type="InterPro" id="IPR006861">
    <property type="entry name" value="HABP4_PAIRBP1-bd"/>
</dbReference>
<keyword evidence="4" id="KW-1185">Reference proteome</keyword>
<dbReference type="GO" id="GO:0005737">
    <property type="term" value="C:cytoplasm"/>
    <property type="evidence" value="ECO:0007669"/>
    <property type="project" value="TreeGrafter"/>
</dbReference>
<dbReference type="InterPro" id="IPR039764">
    <property type="entry name" value="HABP4/SERBP1-like"/>
</dbReference>
<evidence type="ECO:0000256" key="1">
    <source>
        <dbReference type="SAM" id="MobiDB-lite"/>
    </source>
</evidence>
<evidence type="ECO:0000313" key="4">
    <source>
        <dbReference type="Proteomes" id="UP000789706"/>
    </source>
</evidence>
<feature type="compositionally biased region" description="Basic and acidic residues" evidence="1">
    <location>
        <begin position="103"/>
        <end position="123"/>
    </location>
</feature>
<dbReference type="PANTHER" id="PTHR12299">
    <property type="entry name" value="HYALURONIC ACID-BINDING PROTEIN 4"/>
    <property type="match status" value="1"/>
</dbReference>
<dbReference type="PANTHER" id="PTHR12299:SF17">
    <property type="entry name" value="AT19571P-RELATED"/>
    <property type="match status" value="1"/>
</dbReference>
<dbReference type="OrthoDB" id="5390558at2759"/>
<feature type="compositionally biased region" description="Basic and acidic residues" evidence="1">
    <location>
        <begin position="209"/>
        <end position="224"/>
    </location>
</feature>
<dbReference type="GO" id="GO:0005634">
    <property type="term" value="C:nucleus"/>
    <property type="evidence" value="ECO:0007669"/>
    <property type="project" value="TreeGrafter"/>
</dbReference>
<feature type="region of interest" description="Disordered" evidence="1">
    <location>
        <begin position="35"/>
        <end position="232"/>
    </location>
</feature>
<feature type="compositionally biased region" description="Polar residues" evidence="1">
    <location>
        <begin position="125"/>
        <end position="163"/>
    </location>
</feature>
<name>A0A9N8Z8C7_9GLOM</name>